<dbReference type="RefSeq" id="WP_185738714.1">
    <property type="nucleotide sequence ID" value="NZ_UYIN01000008.1"/>
</dbReference>
<accession>A0ABY6SU22</accession>
<evidence type="ECO:0000313" key="2">
    <source>
        <dbReference type="Proteomes" id="UP000277570"/>
    </source>
</evidence>
<name>A0ABY6SU22_9CLOT</name>
<organism evidence="1 2">
    <name type="scientific">Clostridium carnis</name>
    <dbReference type="NCBI Taxonomy" id="1530"/>
    <lineage>
        <taxon>Bacteria</taxon>
        <taxon>Bacillati</taxon>
        <taxon>Bacillota</taxon>
        <taxon>Clostridia</taxon>
        <taxon>Eubacteriales</taxon>
        <taxon>Clostridiaceae</taxon>
        <taxon>Clostridium</taxon>
    </lineage>
</organism>
<proteinExistence type="predicted"/>
<sequence>MELEEALKIVRENGYIAIKPTKMQLKDMQICDDCEGNCECMECSCSICLAQE</sequence>
<keyword evidence="2" id="KW-1185">Reference proteome</keyword>
<comment type="caution">
    <text evidence="1">The sequence shown here is derived from an EMBL/GenBank/DDBJ whole genome shotgun (WGS) entry which is preliminary data.</text>
</comment>
<reference evidence="1 2" key="1">
    <citation type="submission" date="2018-11" db="EMBL/GenBank/DDBJ databases">
        <authorList>
            <consortium name="Pathogen Informatics"/>
        </authorList>
    </citation>
    <scope>NUCLEOTIDE SEQUENCE [LARGE SCALE GENOMIC DNA]</scope>
    <source>
        <strain evidence="1 2">NCTC10913</strain>
    </source>
</reference>
<dbReference type="EMBL" id="UYIN01000008">
    <property type="protein sequence ID" value="VDG71776.1"/>
    <property type="molecule type" value="Genomic_DNA"/>
</dbReference>
<dbReference type="Proteomes" id="UP000277570">
    <property type="component" value="Unassembled WGS sequence"/>
</dbReference>
<gene>
    <name evidence="1" type="ORF">NCTC10913_02122</name>
</gene>
<evidence type="ECO:0000313" key="1">
    <source>
        <dbReference type="EMBL" id="VDG71776.1"/>
    </source>
</evidence>
<protein>
    <submittedName>
        <fullName evidence="1">Uncharacterized protein</fullName>
    </submittedName>
</protein>